<gene>
    <name evidence="7" type="ORF">F1721_22025</name>
</gene>
<proteinExistence type="predicted"/>
<evidence type="ECO:0000313" key="8">
    <source>
        <dbReference type="Proteomes" id="UP000323946"/>
    </source>
</evidence>
<dbReference type="EMBL" id="VWPH01000010">
    <property type="protein sequence ID" value="KAA5830547.1"/>
    <property type="molecule type" value="Genomic_DNA"/>
</dbReference>
<evidence type="ECO:0000256" key="5">
    <source>
        <dbReference type="SAM" id="MobiDB-lite"/>
    </source>
</evidence>
<dbReference type="GO" id="GO:0005886">
    <property type="term" value="C:plasma membrane"/>
    <property type="evidence" value="ECO:0007669"/>
    <property type="project" value="UniProtKB-ARBA"/>
</dbReference>
<reference evidence="7 8" key="1">
    <citation type="submission" date="2019-09" db="EMBL/GenBank/DDBJ databases">
        <title>Draft genome sequence of the thermophilic Saccharopolyspora hirsuta VKM Ac-666T.</title>
        <authorList>
            <person name="Lobastova T.G."/>
            <person name="Fokina V."/>
            <person name="Bragin E.Y."/>
            <person name="Shtratnikova V.Y."/>
            <person name="Starodumova I.P."/>
            <person name="Tarlachkov S.V."/>
            <person name="Donova M.V."/>
        </authorList>
    </citation>
    <scope>NUCLEOTIDE SEQUENCE [LARGE SCALE GENOMIC DNA]</scope>
    <source>
        <strain evidence="7 8">VKM Ac-666</strain>
    </source>
</reference>
<sequence>MGAAEPGARLPHHQRAGGDHPHRGAAGFPGRGRRDPGGARAELAGRRQPLPALRRGAAPGRARRRARTPARCPDARRTDRRAGPPHLGRDRRVAAGRRPIRCHRGRLHPRSGADRPRRPRNAAPPGAGAGAVNGVLARVNPLVLVAVGLLALVASLGVRSLLTAVITSCAYVLAMVLMLPARSGHPLRFITVVLGGLSVAYSTWLLGGGQLDVAATAGLRIVVLALPGVAVAPLIEPMALADQLGQRLRLPHRFVVSFAAALQRFEQLGQTWQYLSRARRARGFGPGRGPISRARHAASVTFGLLVTTMREATSASIAMDARGFARARQRTWAEPVPWTRTDTAVLVVGVLLAAVPYAAEVLTA</sequence>
<dbReference type="AlphaFoldDB" id="A0A5M7BQS2"/>
<evidence type="ECO:0000256" key="4">
    <source>
        <dbReference type="ARBA" id="ARBA00023136"/>
    </source>
</evidence>
<name>A0A5M7BQS2_SACHI</name>
<evidence type="ECO:0000256" key="1">
    <source>
        <dbReference type="ARBA" id="ARBA00004141"/>
    </source>
</evidence>
<feature type="compositionally biased region" description="Basic residues" evidence="5">
    <location>
        <begin position="94"/>
        <end position="109"/>
    </location>
</feature>
<keyword evidence="2 6" id="KW-0812">Transmembrane</keyword>
<feature type="transmembrane region" description="Helical" evidence="6">
    <location>
        <begin position="135"/>
        <end position="154"/>
    </location>
</feature>
<dbReference type="OrthoDB" id="501320at2"/>
<evidence type="ECO:0000256" key="6">
    <source>
        <dbReference type="SAM" id="Phobius"/>
    </source>
</evidence>
<accession>A0A5M7BQS2</accession>
<keyword evidence="8" id="KW-1185">Reference proteome</keyword>
<keyword evidence="3 6" id="KW-1133">Transmembrane helix</keyword>
<feature type="compositionally biased region" description="Low complexity" evidence="5">
    <location>
        <begin position="38"/>
        <end position="60"/>
    </location>
</feature>
<feature type="region of interest" description="Disordered" evidence="5">
    <location>
        <begin position="1"/>
        <end position="127"/>
    </location>
</feature>
<dbReference type="Proteomes" id="UP000323946">
    <property type="component" value="Unassembled WGS sequence"/>
</dbReference>
<feature type="compositionally biased region" description="Basic and acidic residues" evidence="5">
    <location>
        <begin position="73"/>
        <end position="93"/>
    </location>
</feature>
<evidence type="ECO:0000313" key="7">
    <source>
        <dbReference type="EMBL" id="KAA5830547.1"/>
    </source>
</evidence>
<dbReference type="CDD" id="cd16914">
    <property type="entry name" value="EcfT"/>
    <property type="match status" value="1"/>
</dbReference>
<evidence type="ECO:0000256" key="2">
    <source>
        <dbReference type="ARBA" id="ARBA00022692"/>
    </source>
</evidence>
<dbReference type="Pfam" id="PF02361">
    <property type="entry name" value="CbiQ"/>
    <property type="match status" value="1"/>
</dbReference>
<organism evidence="7 8">
    <name type="scientific">Saccharopolyspora hirsuta</name>
    <dbReference type="NCBI Taxonomy" id="1837"/>
    <lineage>
        <taxon>Bacteria</taxon>
        <taxon>Bacillati</taxon>
        <taxon>Actinomycetota</taxon>
        <taxon>Actinomycetes</taxon>
        <taxon>Pseudonocardiales</taxon>
        <taxon>Pseudonocardiaceae</taxon>
        <taxon>Saccharopolyspora</taxon>
    </lineage>
</organism>
<feature type="transmembrane region" description="Helical" evidence="6">
    <location>
        <begin position="213"/>
        <end position="235"/>
    </location>
</feature>
<comment type="caution">
    <text evidence="7">The sequence shown here is derived from an EMBL/GenBank/DDBJ whole genome shotgun (WGS) entry which is preliminary data.</text>
</comment>
<protein>
    <submittedName>
        <fullName evidence="7">Energy-coupling factor transporter transmembrane protein EcfT</fullName>
    </submittedName>
</protein>
<comment type="subcellular location">
    <subcellularLocation>
        <location evidence="1">Membrane</location>
        <topology evidence="1">Multi-pass membrane protein</topology>
    </subcellularLocation>
</comment>
<feature type="transmembrane region" description="Helical" evidence="6">
    <location>
        <begin position="187"/>
        <end position="207"/>
    </location>
</feature>
<evidence type="ECO:0000256" key="3">
    <source>
        <dbReference type="ARBA" id="ARBA00022989"/>
    </source>
</evidence>
<feature type="transmembrane region" description="Helical" evidence="6">
    <location>
        <begin position="160"/>
        <end position="180"/>
    </location>
</feature>
<keyword evidence="4 6" id="KW-0472">Membrane</keyword>
<dbReference type="InterPro" id="IPR003339">
    <property type="entry name" value="ABC/ECF_trnsptr_transmembrane"/>
</dbReference>